<dbReference type="Pfam" id="PF17188">
    <property type="entry name" value="MucB_RseB_C"/>
    <property type="match status" value="1"/>
</dbReference>
<dbReference type="Gene3D" id="3.30.200.100">
    <property type="entry name" value="MucB/RseB, C-terminal domain"/>
    <property type="match status" value="1"/>
</dbReference>
<dbReference type="GO" id="GO:0045152">
    <property type="term" value="F:antisigma factor binding"/>
    <property type="evidence" value="ECO:0007669"/>
    <property type="project" value="TreeGrafter"/>
</dbReference>
<evidence type="ECO:0000259" key="7">
    <source>
        <dbReference type="Pfam" id="PF17188"/>
    </source>
</evidence>
<feature type="domain" description="MucB/RseB N-terminal" evidence="6">
    <location>
        <begin position="40"/>
        <end position="200"/>
    </location>
</feature>
<evidence type="ECO:0000313" key="9">
    <source>
        <dbReference type="Proteomes" id="UP000265691"/>
    </source>
</evidence>
<organism evidence="8 9">
    <name type="scientific">Psittacicella hinzii</name>
    <dbReference type="NCBI Taxonomy" id="2028575"/>
    <lineage>
        <taxon>Bacteria</taxon>
        <taxon>Pseudomonadati</taxon>
        <taxon>Pseudomonadota</taxon>
        <taxon>Gammaproteobacteria</taxon>
        <taxon>Pasteurellales</taxon>
        <taxon>Psittacicellaceae</taxon>
        <taxon>Psittacicella</taxon>
    </lineage>
</organism>
<keyword evidence="4" id="KW-0574">Periplasm</keyword>
<dbReference type="RefSeq" id="WP_119525402.1">
    <property type="nucleotide sequence ID" value="NZ_NRHC01000072.1"/>
</dbReference>
<dbReference type="Proteomes" id="UP000265691">
    <property type="component" value="Unassembled WGS sequence"/>
</dbReference>
<keyword evidence="9" id="KW-1185">Reference proteome</keyword>
<evidence type="ECO:0000256" key="1">
    <source>
        <dbReference type="ARBA" id="ARBA00004418"/>
    </source>
</evidence>
<dbReference type="PANTHER" id="PTHR38782">
    <property type="match status" value="1"/>
</dbReference>
<dbReference type="InterPro" id="IPR005588">
    <property type="entry name" value="MucB_RseB"/>
</dbReference>
<dbReference type="AlphaFoldDB" id="A0A3A1Y782"/>
<comment type="similarity">
    <text evidence="2">Belongs to the RseB family.</text>
</comment>
<dbReference type="InterPro" id="IPR033434">
    <property type="entry name" value="MucB/RseB_N"/>
</dbReference>
<proteinExistence type="inferred from homology"/>
<dbReference type="InterPro" id="IPR038484">
    <property type="entry name" value="MucB/RseB_C_sf"/>
</dbReference>
<name>A0A3A1Y782_9GAMM</name>
<feature type="domain" description="MucB/RseB C-terminal" evidence="7">
    <location>
        <begin position="239"/>
        <end position="341"/>
    </location>
</feature>
<evidence type="ECO:0000256" key="4">
    <source>
        <dbReference type="ARBA" id="ARBA00022764"/>
    </source>
</evidence>
<comment type="caution">
    <text evidence="8">The sequence shown here is derived from an EMBL/GenBank/DDBJ whole genome shotgun (WGS) entry which is preliminary data.</text>
</comment>
<dbReference type="Gene3D" id="2.50.20.10">
    <property type="entry name" value="Lipoprotein localisation LolA/LolB/LppX"/>
    <property type="match status" value="1"/>
</dbReference>
<dbReference type="OrthoDB" id="7067274at2"/>
<dbReference type="EMBL" id="NRHC01000072">
    <property type="protein sequence ID" value="RIY31987.1"/>
    <property type="molecule type" value="Genomic_DNA"/>
</dbReference>
<dbReference type="PANTHER" id="PTHR38782:SF1">
    <property type="entry name" value="SIGMA-E FACTOR REGULATORY PROTEIN RSEB"/>
    <property type="match status" value="1"/>
</dbReference>
<evidence type="ECO:0008006" key="10">
    <source>
        <dbReference type="Google" id="ProtNLM"/>
    </source>
</evidence>
<gene>
    <name evidence="8" type="ORF">CKF54_05695</name>
</gene>
<protein>
    <recommendedName>
        <fullName evidence="10">Sigma E regulatory protein, MucB/RseB</fullName>
    </recommendedName>
</protein>
<feature type="signal peptide" evidence="5">
    <location>
        <begin position="1"/>
        <end position="25"/>
    </location>
</feature>
<evidence type="ECO:0000313" key="8">
    <source>
        <dbReference type="EMBL" id="RIY31987.1"/>
    </source>
</evidence>
<dbReference type="GO" id="GO:0032885">
    <property type="term" value="P:regulation of polysaccharide biosynthetic process"/>
    <property type="evidence" value="ECO:0007669"/>
    <property type="project" value="TreeGrafter"/>
</dbReference>
<evidence type="ECO:0000256" key="3">
    <source>
        <dbReference type="ARBA" id="ARBA00022729"/>
    </source>
</evidence>
<dbReference type="GO" id="GO:0030288">
    <property type="term" value="C:outer membrane-bounded periplasmic space"/>
    <property type="evidence" value="ECO:0007669"/>
    <property type="project" value="TreeGrafter"/>
</dbReference>
<evidence type="ECO:0000256" key="5">
    <source>
        <dbReference type="SAM" id="SignalP"/>
    </source>
</evidence>
<dbReference type="InterPro" id="IPR033436">
    <property type="entry name" value="MucB/RseB_C"/>
</dbReference>
<evidence type="ECO:0000259" key="6">
    <source>
        <dbReference type="Pfam" id="PF03888"/>
    </source>
</evidence>
<sequence>MKKRSLYLIALAIVSFYNLSTNSQAATKKQQVTQSQSAVKELIDMSEQIHSLNYTLYFTIYDSSGYTPYKFNNYFVNGVRYAELSNLEGSPYNIYLKGDLMGNASYALKGDTFNILPNIFSTNFTEISQNYMISKVGTTRVADKTAQVYEVTNKYSNLFTYRIALDNATLLPLKTDLLFRDLVTNSYTVLNSYSVIYLELGMDQPALTKIQNGVINTNSIFSSNIDQKLANEFDSIIRLQFLPPGFKLRSNNEVTMIGNSLITSPTATASNSNGPTMIAQTYSDGLFSFTIYVSKEEVNTNDHFYWQQGDTTLYTEDYGNRKLTIVGQIPLALAKGIINSISVNGKAPAQHPEGFGQQINLQN</sequence>
<reference evidence="8 9" key="1">
    <citation type="submission" date="2017-08" db="EMBL/GenBank/DDBJ databases">
        <title>Reclassification of Bisgaard taxon 37 and 44.</title>
        <authorList>
            <person name="Christensen H."/>
        </authorList>
    </citation>
    <scope>NUCLEOTIDE SEQUENCE [LARGE SCALE GENOMIC DNA]</scope>
    <source>
        <strain evidence="8 9">B96_3</strain>
    </source>
</reference>
<accession>A0A3A1Y782</accession>
<feature type="chain" id="PRO_5017273945" description="Sigma E regulatory protein, MucB/RseB" evidence="5">
    <location>
        <begin position="26"/>
        <end position="363"/>
    </location>
</feature>
<evidence type="ECO:0000256" key="2">
    <source>
        <dbReference type="ARBA" id="ARBA00008150"/>
    </source>
</evidence>
<keyword evidence="3 5" id="KW-0732">Signal</keyword>
<dbReference type="Pfam" id="PF03888">
    <property type="entry name" value="MucB_RseB"/>
    <property type="match status" value="1"/>
</dbReference>
<comment type="subcellular location">
    <subcellularLocation>
        <location evidence="1">Periplasm</location>
    </subcellularLocation>
</comment>